<organism evidence="1 2">
    <name type="scientific">Symbiodinium natans</name>
    <dbReference type="NCBI Taxonomy" id="878477"/>
    <lineage>
        <taxon>Eukaryota</taxon>
        <taxon>Sar</taxon>
        <taxon>Alveolata</taxon>
        <taxon>Dinophyceae</taxon>
        <taxon>Suessiales</taxon>
        <taxon>Symbiodiniaceae</taxon>
        <taxon>Symbiodinium</taxon>
    </lineage>
</organism>
<name>A0A812SAL6_9DINO</name>
<dbReference type="Proteomes" id="UP000604046">
    <property type="component" value="Unassembled WGS sequence"/>
</dbReference>
<sequence length="179" mass="19671">MRDLPFYMSGSSVNKLDCAVVCPAWMVPPTDFRNPMLRVGASEETMDYKGQSISYWLPHLYMPQSPDEMECTPVLVKIIGGKAYALMMRAHLLGEEWKPKKGVKRAYPGQGLVDEDDWHKADKHLSAFGMGQVGTDACGEGEAGNGVSRFSAFARGSGGESAAKKLRARVPNHAKHLVR</sequence>
<dbReference type="OrthoDB" id="447041at2759"/>
<keyword evidence="2" id="KW-1185">Reference proteome</keyword>
<reference evidence="1" key="1">
    <citation type="submission" date="2021-02" db="EMBL/GenBank/DDBJ databases">
        <authorList>
            <person name="Dougan E. K."/>
            <person name="Rhodes N."/>
            <person name="Thang M."/>
            <person name="Chan C."/>
        </authorList>
    </citation>
    <scope>NUCLEOTIDE SEQUENCE</scope>
</reference>
<protein>
    <submittedName>
        <fullName evidence="1">Uncharacterized protein</fullName>
    </submittedName>
</protein>
<evidence type="ECO:0000313" key="2">
    <source>
        <dbReference type="Proteomes" id="UP000604046"/>
    </source>
</evidence>
<accession>A0A812SAL6</accession>
<gene>
    <name evidence="1" type="ORF">SNAT2548_LOCUS26067</name>
</gene>
<comment type="caution">
    <text evidence="1">The sequence shown here is derived from an EMBL/GenBank/DDBJ whole genome shotgun (WGS) entry which is preliminary data.</text>
</comment>
<dbReference type="AlphaFoldDB" id="A0A812SAL6"/>
<evidence type="ECO:0000313" key="1">
    <source>
        <dbReference type="EMBL" id="CAE7466599.1"/>
    </source>
</evidence>
<dbReference type="EMBL" id="CAJNDS010002416">
    <property type="protein sequence ID" value="CAE7466599.1"/>
    <property type="molecule type" value="Genomic_DNA"/>
</dbReference>
<proteinExistence type="predicted"/>